<accession>A0A7E4V4W0</accession>
<reference evidence="1" key="1">
    <citation type="journal article" date="2013" name="Genetics">
        <title>The draft genome and transcriptome of Panagrellus redivivus are shaped by the harsh demands of a free-living lifestyle.</title>
        <authorList>
            <person name="Srinivasan J."/>
            <person name="Dillman A.R."/>
            <person name="Macchietto M.G."/>
            <person name="Heikkinen L."/>
            <person name="Lakso M."/>
            <person name="Fracchia K.M."/>
            <person name="Antoshechkin I."/>
            <person name="Mortazavi A."/>
            <person name="Wong G."/>
            <person name="Sternberg P.W."/>
        </authorList>
    </citation>
    <scope>NUCLEOTIDE SEQUENCE [LARGE SCALE GENOMIC DNA]</scope>
    <source>
        <strain evidence="1">MT8872</strain>
    </source>
</reference>
<dbReference type="PANTHER" id="PTHR20905:SF1">
    <property type="entry name" value="AT07410P-RELATED"/>
    <property type="match status" value="1"/>
</dbReference>
<keyword evidence="1" id="KW-1185">Reference proteome</keyword>
<dbReference type="Gene3D" id="3.40.630.30">
    <property type="match status" value="2"/>
</dbReference>
<dbReference type="PANTHER" id="PTHR20905">
    <property type="entry name" value="N-ACETYLTRANSFERASE-RELATED"/>
    <property type="match status" value="1"/>
</dbReference>
<name>A0A7E4V4W0_PANRE</name>
<evidence type="ECO:0000313" key="1">
    <source>
        <dbReference type="Proteomes" id="UP000492821"/>
    </source>
</evidence>
<dbReference type="InterPro" id="IPR016181">
    <property type="entry name" value="Acyl_CoA_acyltransferase"/>
</dbReference>
<dbReference type="SUPFAM" id="SSF55729">
    <property type="entry name" value="Acyl-CoA N-acyltransferases (Nat)"/>
    <property type="match status" value="2"/>
</dbReference>
<evidence type="ECO:0000313" key="2">
    <source>
        <dbReference type="WBParaSite" id="Pan_g16635.t2"/>
    </source>
</evidence>
<dbReference type="GO" id="GO:0008080">
    <property type="term" value="F:N-acetyltransferase activity"/>
    <property type="evidence" value="ECO:0007669"/>
    <property type="project" value="TreeGrafter"/>
</dbReference>
<dbReference type="WBParaSite" id="Pan_g16635.t2">
    <property type="protein sequence ID" value="Pan_g16635.t2"/>
    <property type="gene ID" value="Pan_g16635"/>
</dbReference>
<protein>
    <submittedName>
        <fullName evidence="2">N-acetyltransferase domain-containing protein</fullName>
    </submittedName>
</protein>
<sequence>MLYRLARRGIPPLIQKAKASADVNYNPIKRVPKCDDGFYRKANPLVDGTVLLRKFKSKTGREIDYVLATPEDRNLVATFSSEIYAKYNSCCAHYKVKPEELDGLNAPATDQMLENGKIYCAYDGDKLIGCSYNSFNYEDKFEEMFNGEMPGMKDPKFIVKEDYAEEFNNQPFTPGVNYYLTMLDIVQPQTGKFLPAGIKGFGVMEGAMIHSEYQKEGIFQPMFDFAETAFKEAGIYHLAGYCIATGTRKILSRGGFETIYILNYDDFKKAKASAEVNYTPIKHVKKCDDGFYRKANPLVDGTVLIRKLKSKTGREIDYVLATPEDRNLIATYASEGYAQSNSCCAHYKVTAAELECIAVPSVDQMLENGKIFCAYDGDKLIAVMLNSFNYEDKFEEMFNGEMPGMKDPKFIVKEDYAEEFNNQPFTPGINYYVTMLDALQPQTGKFLPAGIKGFGITEGGIVHQEYQKEGIFPVMVDLAEKAFKEKDIHHVGGYCVATGSQKIFRRRGFKSLYILHYDDFKVNGKPVYSNLSDGATCCDVMVKVLK</sequence>
<dbReference type="Proteomes" id="UP000492821">
    <property type="component" value="Unassembled WGS sequence"/>
</dbReference>
<dbReference type="AlphaFoldDB" id="A0A7E4V4W0"/>
<organism evidence="1 2">
    <name type="scientific">Panagrellus redivivus</name>
    <name type="common">Microworm</name>
    <dbReference type="NCBI Taxonomy" id="6233"/>
    <lineage>
        <taxon>Eukaryota</taxon>
        <taxon>Metazoa</taxon>
        <taxon>Ecdysozoa</taxon>
        <taxon>Nematoda</taxon>
        <taxon>Chromadorea</taxon>
        <taxon>Rhabditida</taxon>
        <taxon>Tylenchina</taxon>
        <taxon>Panagrolaimomorpha</taxon>
        <taxon>Panagrolaimoidea</taxon>
        <taxon>Panagrolaimidae</taxon>
        <taxon>Panagrellus</taxon>
    </lineage>
</organism>
<reference evidence="2" key="2">
    <citation type="submission" date="2020-10" db="UniProtKB">
        <authorList>
            <consortium name="WormBaseParasite"/>
        </authorList>
    </citation>
    <scope>IDENTIFICATION</scope>
</reference>
<proteinExistence type="predicted"/>